<evidence type="ECO:0000259" key="1">
    <source>
        <dbReference type="Pfam" id="PF00534"/>
    </source>
</evidence>
<keyword evidence="3" id="KW-1185">Reference proteome</keyword>
<dbReference type="AlphaFoldDB" id="A0A239D5V4"/>
<dbReference type="Gene3D" id="3.40.50.2000">
    <property type="entry name" value="Glycogen Phosphorylase B"/>
    <property type="match status" value="1"/>
</dbReference>
<dbReference type="CDD" id="cd03809">
    <property type="entry name" value="GT4_MtfB-like"/>
    <property type="match status" value="1"/>
</dbReference>
<feature type="domain" description="Glycosyl transferase family 1" evidence="1">
    <location>
        <begin position="196"/>
        <end position="347"/>
    </location>
</feature>
<protein>
    <submittedName>
        <fullName evidence="2">Glycosyltransferase involved in cell wall bisynthesis</fullName>
    </submittedName>
</protein>
<dbReference type="OrthoDB" id="9801609at2"/>
<dbReference type="PANTHER" id="PTHR46401">
    <property type="entry name" value="GLYCOSYLTRANSFERASE WBBK-RELATED"/>
    <property type="match status" value="1"/>
</dbReference>
<dbReference type="InterPro" id="IPR001296">
    <property type="entry name" value="Glyco_trans_1"/>
</dbReference>
<gene>
    <name evidence="2" type="ORF">SAMN06295955_101118</name>
</gene>
<dbReference type="RefSeq" id="WP_089214057.1">
    <property type="nucleotide sequence ID" value="NZ_FZPA01000001.1"/>
</dbReference>
<keyword evidence="2" id="KW-0808">Transferase</keyword>
<dbReference type="EMBL" id="FZPA01000001">
    <property type="protein sequence ID" value="SNS27896.1"/>
    <property type="molecule type" value="Genomic_DNA"/>
</dbReference>
<dbReference type="SUPFAM" id="SSF53756">
    <property type="entry name" value="UDP-Glycosyltransferase/glycogen phosphorylase"/>
    <property type="match status" value="1"/>
</dbReference>
<evidence type="ECO:0000313" key="3">
    <source>
        <dbReference type="Proteomes" id="UP000198339"/>
    </source>
</evidence>
<proteinExistence type="predicted"/>
<dbReference type="Pfam" id="PF00534">
    <property type="entry name" value="Glycos_transf_1"/>
    <property type="match status" value="1"/>
</dbReference>
<dbReference type="PANTHER" id="PTHR46401:SF8">
    <property type="entry name" value="BLL6006 PROTEIN"/>
    <property type="match status" value="1"/>
</dbReference>
<name>A0A239D5V4_9SPHN</name>
<sequence>MKLAIVTGDPRQWAGGLNYVLNMSRVLRRFHPDLSVQIFVLGDIPPTVAKRIRMSTGHEPVELPARSAVTDMIRLAGRPSPALTTALRAHSIDVVFEASGYVGNIEQPVVSWLPDFQHRHLPQLFSRTAWLAREMRFRKVIAGRRFLILSSDDARKDMEKFYPPFRGSLHVIPFAIDLEMRPTEEDVSRVRAQWGLTDDYVFLPNQFWAHKNHRLVIEALDSMVQKEVKVVSTGSSGAPENTRRVEELQTMVRDRGLEANFQFLGNVPYAEILALNRGATALINPSMFEGWSTTVEESKALGTPLLLSDLGVHFEQAGDNAHYFGRADAKDCAAKLAGAARNPPVRNADAAAKQNAIALQAYADRLHVLLRSASH</sequence>
<dbReference type="GO" id="GO:0016757">
    <property type="term" value="F:glycosyltransferase activity"/>
    <property type="evidence" value="ECO:0007669"/>
    <property type="project" value="InterPro"/>
</dbReference>
<evidence type="ECO:0000313" key="2">
    <source>
        <dbReference type="EMBL" id="SNS27896.1"/>
    </source>
</evidence>
<dbReference type="Proteomes" id="UP000198339">
    <property type="component" value="Unassembled WGS sequence"/>
</dbReference>
<accession>A0A239D5V4</accession>
<reference evidence="2 3" key="1">
    <citation type="submission" date="2017-06" db="EMBL/GenBank/DDBJ databases">
        <authorList>
            <person name="Kim H.J."/>
            <person name="Triplett B.A."/>
        </authorList>
    </citation>
    <scope>NUCLEOTIDE SEQUENCE [LARGE SCALE GENOMIC DNA]</scope>
    <source>
        <strain evidence="2 3">DS15</strain>
    </source>
</reference>
<organism evidence="2 3">
    <name type="scientific">Sphingopyxis indica</name>
    <dbReference type="NCBI Taxonomy" id="436663"/>
    <lineage>
        <taxon>Bacteria</taxon>
        <taxon>Pseudomonadati</taxon>
        <taxon>Pseudomonadota</taxon>
        <taxon>Alphaproteobacteria</taxon>
        <taxon>Sphingomonadales</taxon>
        <taxon>Sphingomonadaceae</taxon>
        <taxon>Sphingopyxis</taxon>
    </lineage>
</organism>